<accession>A0AAJ2UHZ1</accession>
<dbReference type="AlphaFoldDB" id="A0AAJ2UHZ1"/>
<name>A0AAJ2UHZ1_STRSU</name>
<protein>
    <submittedName>
        <fullName evidence="1">Uncharacterized protein</fullName>
    </submittedName>
</protein>
<sequence length="138" mass="14492">MTKETKLTVEQTLANIKEFQKNLHGASALGVVTSELGLFGGTKTHAMVCSALHDVSHALDKVIKGAAPDEALKTAFGIDGVDEDGKDTGDEPTESMFAGQIAVNVKTGEIQGIEDITDPELKSQLATVAQEIADKLKG</sequence>
<dbReference type="RefSeq" id="WP_105119255.1">
    <property type="nucleotide sequence ID" value="NZ_AP023392.1"/>
</dbReference>
<proteinExistence type="predicted"/>
<comment type="caution">
    <text evidence="1">The sequence shown here is derived from an EMBL/GenBank/DDBJ whole genome shotgun (WGS) entry which is preliminary data.</text>
</comment>
<dbReference type="Proteomes" id="UP001276229">
    <property type="component" value="Unassembled WGS sequence"/>
</dbReference>
<reference evidence="1" key="1">
    <citation type="submission" date="2023-07" db="EMBL/GenBank/DDBJ databases">
        <title>Characterization of virulence traits, antimicrobial resistance genes carried by mobile genetic elements and competence in Streptococcus suis strains isolated in France.</title>
        <authorList>
            <person name="Dechene-Tempier M."/>
            <person name="Marois-Crehan C."/>
            <person name="De Boisseson C."/>
            <person name="Lucas P."/>
            <person name="Bougeard S."/>
            <person name="Libante V."/>
            <person name="Payot S."/>
        </authorList>
    </citation>
    <scope>NUCLEOTIDE SEQUENCE</scope>
    <source>
        <strain evidence="1">1551</strain>
    </source>
</reference>
<evidence type="ECO:0000313" key="2">
    <source>
        <dbReference type="Proteomes" id="UP001276229"/>
    </source>
</evidence>
<gene>
    <name evidence="1" type="ORF">Q7V66_06310</name>
</gene>
<evidence type="ECO:0000313" key="1">
    <source>
        <dbReference type="EMBL" id="MDW8645766.1"/>
    </source>
</evidence>
<organism evidence="1 2">
    <name type="scientific">Streptococcus suis</name>
    <dbReference type="NCBI Taxonomy" id="1307"/>
    <lineage>
        <taxon>Bacteria</taxon>
        <taxon>Bacillati</taxon>
        <taxon>Bacillota</taxon>
        <taxon>Bacilli</taxon>
        <taxon>Lactobacillales</taxon>
        <taxon>Streptococcaceae</taxon>
        <taxon>Streptococcus</taxon>
    </lineage>
</organism>
<dbReference type="EMBL" id="JAUTFL010000012">
    <property type="protein sequence ID" value="MDW8645766.1"/>
    <property type="molecule type" value="Genomic_DNA"/>
</dbReference>